<evidence type="ECO:0000313" key="4">
    <source>
        <dbReference type="Proteomes" id="UP000292452"/>
    </source>
</evidence>
<accession>A0A4Q9HPD4</accession>
<keyword evidence="2" id="KW-0812">Transmembrane</keyword>
<keyword evidence="4" id="KW-1185">Reference proteome</keyword>
<dbReference type="AlphaFoldDB" id="A0A4Q9HPD4"/>
<dbReference type="Proteomes" id="UP000292452">
    <property type="component" value="Unassembled WGS sequence"/>
</dbReference>
<dbReference type="PANTHER" id="PTHR40765">
    <property type="entry name" value="ESX-2 SECRETION SYSTEM ATPASE ECCB2"/>
    <property type="match status" value="1"/>
</dbReference>
<feature type="transmembrane region" description="Helical" evidence="2">
    <location>
        <begin position="41"/>
        <end position="61"/>
    </location>
</feature>
<proteinExistence type="predicted"/>
<dbReference type="NCBIfam" id="TIGR03919">
    <property type="entry name" value="T7SS_EccB"/>
    <property type="match status" value="1"/>
</dbReference>
<feature type="compositionally biased region" description="Low complexity" evidence="1">
    <location>
        <begin position="465"/>
        <end position="494"/>
    </location>
</feature>
<comment type="caution">
    <text evidence="3">The sequence shown here is derived from an EMBL/GenBank/DDBJ whole genome shotgun (WGS) entry which is preliminary data.</text>
</comment>
<feature type="region of interest" description="Disordered" evidence="1">
    <location>
        <begin position="465"/>
        <end position="502"/>
    </location>
</feature>
<keyword evidence="2" id="KW-1133">Transmembrane helix</keyword>
<reference evidence="3 4" key="1">
    <citation type="submission" date="2019-02" db="EMBL/GenBank/DDBJ databases">
        <title>Draft Genome Sequence of Streptomyces sp. AM-2504, identified by 16S rRNA comparative analysis as a Streptomyces Kasugaensis strain.</title>
        <authorList>
            <person name="Napolioni V."/>
            <person name="Giuliodori A.M."/>
            <person name="Spurio R."/>
            <person name="Fabbretti A."/>
        </authorList>
    </citation>
    <scope>NUCLEOTIDE SEQUENCE [LARGE SCALE GENOMIC DNA]</scope>
    <source>
        <strain evidence="3 4">AM-2504</strain>
    </source>
</reference>
<evidence type="ECO:0000256" key="1">
    <source>
        <dbReference type="SAM" id="MobiDB-lite"/>
    </source>
</evidence>
<dbReference type="EMBL" id="SIXH01000299">
    <property type="protein sequence ID" value="TBO56747.1"/>
    <property type="molecule type" value="Genomic_DNA"/>
</dbReference>
<organism evidence="3 4">
    <name type="scientific">Streptomyces kasugaensis</name>
    <dbReference type="NCBI Taxonomy" id="1946"/>
    <lineage>
        <taxon>Bacteria</taxon>
        <taxon>Bacillati</taxon>
        <taxon>Actinomycetota</taxon>
        <taxon>Actinomycetes</taxon>
        <taxon>Kitasatosporales</taxon>
        <taxon>Streptomycetaceae</taxon>
        <taxon>Streptomyces</taxon>
    </lineage>
</organism>
<keyword evidence="2" id="KW-0472">Membrane</keyword>
<dbReference type="GO" id="GO:0005576">
    <property type="term" value="C:extracellular region"/>
    <property type="evidence" value="ECO:0007669"/>
    <property type="project" value="TreeGrafter"/>
</dbReference>
<dbReference type="InterPro" id="IPR044857">
    <property type="entry name" value="T7SS_EccB_R1"/>
</dbReference>
<evidence type="ECO:0000256" key="2">
    <source>
        <dbReference type="SAM" id="Phobius"/>
    </source>
</evidence>
<name>A0A4Q9HPD4_STRKA</name>
<sequence>MQSRRDQVQAYTFVVGRLTTGMLAADPDALDPPMSRTRRGATTGLIIGVLLCVGFLIFGMISPGESTAWRKPGTLIMEKETGARYVFGGGVLRPVVNYASGKLVTGGQGEMLSVGRASLADVPRGAPIGIPGAPDSLPDAAGLSDHAWQVCATSRTAADGSTESTTTVGVAAAATTPALRSDQALPATGPDGVTYLLWQGKRLRLDSAHGALQSLGYGTADPVRVGSAFLAAVPAGPDLAPQEVEGRGETGPQLAGEKRRVGQLFDVRTPGSPDQHYLLGRDGLHPLTVTGAQLLHGDPRTAKDAYGGKEAAATVLGPDEVRAHLAPKGGAGPAAGLPAAPPKAVTRQAGTVPCLRVTPQGGTPDQQLTQVPVRYAVGQPAAERDGVTAGCPAPELIGARPGFGVLAEPLPSGAGSGTLYLVTGEGVKYPLASADAAKRLSYDGVKPVRLPSALLRLLPTGPALDPARAARPADAGPAAKPDPGCANAAAAGKGVQKGGTPG</sequence>
<dbReference type="Pfam" id="PF05108">
    <property type="entry name" value="T7SS_ESX1_EccB"/>
    <property type="match status" value="1"/>
</dbReference>
<dbReference type="PANTHER" id="PTHR40765:SF2">
    <property type="entry name" value="ESX-2 SECRETION SYSTEM ATPASE ECCB2"/>
    <property type="match status" value="1"/>
</dbReference>
<dbReference type="InterPro" id="IPR007795">
    <property type="entry name" value="T7SS_EccB"/>
</dbReference>
<dbReference type="Gene3D" id="3.30.2390.20">
    <property type="entry name" value="Type VII secretion system EccB, repeat 1 domain"/>
    <property type="match status" value="1"/>
</dbReference>
<dbReference type="RefSeq" id="WP_131125107.1">
    <property type="nucleotide sequence ID" value="NZ_SIXH01000299.1"/>
</dbReference>
<evidence type="ECO:0000313" key="3">
    <source>
        <dbReference type="EMBL" id="TBO56747.1"/>
    </source>
</evidence>
<gene>
    <name evidence="3" type="primary">eccB</name>
    <name evidence="3" type="ORF">EYS09_26305</name>
</gene>
<protein>
    <submittedName>
        <fullName evidence="3">Type VII secretion protein EccB</fullName>
    </submittedName>
</protein>